<keyword evidence="9" id="KW-1185">Reference proteome</keyword>
<keyword evidence="5 6" id="KW-0472">Membrane</keyword>
<evidence type="ECO:0000256" key="3">
    <source>
        <dbReference type="ARBA" id="ARBA00022692"/>
    </source>
</evidence>
<dbReference type="Pfam" id="PF13396">
    <property type="entry name" value="PLDc_N"/>
    <property type="match status" value="1"/>
</dbReference>
<protein>
    <submittedName>
        <fullName evidence="8">Phospholipase_D-nuclease N-terminal</fullName>
    </submittedName>
</protein>
<evidence type="ECO:0000313" key="8">
    <source>
        <dbReference type="EMBL" id="SDU35122.1"/>
    </source>
</evidence>
<dbReference type="InterPro" id="IPR027379">
    <property type="entry name" value="CLS_N"/>
</dbReference>
<evidence type="ECO:0000256" key="5">
    <source>
        <dbReference type="ARBA" id="ARBA00023136"/>
    </source>
</evidence>
<evidence type="ECO:0000256" key="2">
    <source>
        <dbReference type="ARBA" id="ARBA00022475"/>
    </source>
</evidence>
<evidence type="ECO:0000313" key="9">
    <source>
        <dbReference type="Proteomes" id="UP000182882"/>
    </source>
</evidence>
<gene>
    <name evidence="8" type="ORF">SAMN05216406_1648</name>
</gene>
<accession>A0A1H2HTD8</accession>
<feature type="transmembrane region" description="Helical" evidence="6">
    <location>
        <begin position="36"/>
        <end position="55"/>
    </location>
</feature>
<keyword evidence="2" id="KW-1003">Cell membrane</keyword>
<keyword evidence="4 6" id="KW-1133">Transmembrane helix</keyword>
<dbReference type="EMBL" id="FNLN01000064">
    <property type="protein sequence ID" value="SDU35122.1"/>
    <property type="molecule type" value="Genomic_DNA"/>
</dbReference>
<comment type="subcellular location">
    <subcellularLocation>
        <location evidence="1">Cell membrane</location>
        <topology evidence="1">Multi-pass membrane protein</topology>
    </subcellularLocation>
</comment>
<feature type="domain" description="Cardiolipin synthase N-terminal" evidence="7">
    <location>
        <begin position="15"/>
        <end position="57"/>
    </location>
</feature>
<dbReference type="RefSeq" id="WP_074702310.1">
    <property type="nucleotide sequence ID" value="NZ_CP013341.1"/>
</dbReference>
<evidence type="ECO:0000256" key="1">
    <source>
        <dbReference type="ARBA" id="ARBA00004651"/>
    </source>
</evidence>
<dbReference type="Proteomes" id="UP000182882">
    <property type="component" value="Unassembled WGS sequence"/>
</dbReference>
<evidence type="ECO:0000256" key="4">
    <source>
        <dbReference type="ARBA" id="ARBA00022989"/>
    </source>
</evidence>
<dbReference type="GO" id="GO:0005886">
    <property type="term" value="C:plasma membrane"/>
    <property type="evidence" value="ECO:0007669"/>
    <property type="project" value="UniProtKB-SubCell"/>
</dbReference>
<dbReference type="AlphaFoldDB" id="A0A1H2HTD8"/>
<sequence length="58" mass="6335">MGIEVSGFSGLILLVLNVWAIVKVVQSSASTGNKVLWIVLILLLPIIGLILWYFLGPR</sequence>
<organism evidence="8 9">
    <name type="scientific">Nitrosomonas ureae</name>
    <dbReference type="NCBI Taxonomy" id="44577"/>
    <lineage>
        <taxon>Bacteria</taxon>
        <taxon>Pseudomonadati</taxon>
        <taxon>Pseudomonadota</taxon>
        <taxon>Betaproteobacteria</taxon>
        <taxon>Nitrosomonadales</taxon>
        <taxon>Nitrosomonadaceae</taxon>
        <taxon>Nitrosomonas</taxon>
    </lineage>
</organism>
<reference evidence="9" key="1">
    <citation type="submission" date="2016-10" db="EMBL/GenBank/DDBJ databases">
        <authorList>
            <person name="Varghese N."/>
            <person name="Submissions S."/>
        </authorList>
    </citation>
    <scope>NUCLEOTIDE SEQUENCE [LARGE SCALE GENOMIC DNA]</scope>
    <source>
        <strain evidence="9">Nm10</strain>
    </source>
</reference>
<evidence type="ECO:0000259" key="7">
    <source>
        <dbReference type="Pfam" id="PF13396"/>
    </source>
</evidence>
<name>A0A1H2HTD8_9PROT</name>
<keyword evidence="3 6" id="KW-0812">Transmembrane</keyword>
<evidence type="ECO:0000256" key="6">
    <source>
        <dbReference type="SAM" id="Phobius"/>
    </source>
</evidence>
<proteinExistence type="predicted"/>